<name>E8QWE0_ISOPI</name>
<dbReference type="PRINTS" id="PR00081">
    <property type="entry name" value="GDHRDH"/>
</dbReference>
<dbReference type="STRING" id="575540.Isop_0230"/>
<dbReference type="SUPFAM" id="SSF51735">
    <property type="entry name" value="NAD(P)-binding Rossmann-fold domains"/>
    <property type="match status" value="1"/>
</dbReference>
<dbReference type="OrthoDB" id="9803333at2"/>
<reference evidence="3 4" key="2">
    <citation type="journal article" date="2011" name="Stand. Genomic Sci.">
        <title>Complete genome sequence of Isosphaera pallida type strain (IS1B).</title>
        <authorList>
            <consortium name="US DOE Joint Genome Institute (JGI-PGF)"/>
            <person name="Goker M."/>
            <person name="Cleland D."/>
            <person name="Saunders E."/>
            <person name="Lapidus A."/>
            <person name="Nolan M."/>
            <person name="Lucas S."/>
            <person name="Hammon N."/>
            <person name="Deshpande S."/>
            <person name="Cheng J.F."/>
            <person name="Tapia R."/>
            <person name="Han C."/>
            <person name="Goodwin L."/>
            <person name="Pitluck S."/>
            <person name="Liolios K."/>
            <person name="Pagani I."/>
            <person name="Ivanova N."/>
            <person name="Mavromatis K."/>
            <person name="Pati A."/>
            <person name="Chen A."/>
            <person name="Palaniappan K."/>
            <person name="Land M."/>
            <person name="Hauser L."/>
            <person name="Chang Y.J."/>
            <person name="Jeffries C.D."/>
            <person name="Detter J.C."/>
            <person name="Beck B."/>
            <person name="Woyke T."/>
            <person name="Bristow J."/>
            <person name="Eisen J.A."/>
            <person name="Markowitz V."/>
            <person name="Hugenholtz P."/>
            <person name="Kyrpides N.C."/>
            <person name="Klenk H.P."/>
        </authorList>
    </citation>
    <scope>NUCLEOTIDE SEQUENCE [LARGE SCALE GENOMIC DNA]</scope>
    <source>
        <strain evidence="4">ATCC 43644 / DSM 9630 / IS1B</strain>
    </source>
</reference>
<dbReference type="KEGG" id="ipa:Isop_0230"/>
<dbReference type="Proteomes" id="UP000008631">
    <property type="component" value="Chromosome"/>
</dbReference>
<accession>E8QWE0</accession>
<dbReference type="PANTHER" id="PTHR43639">
    <property type="entry name" value="OXIDOREDUCTASE, SHORT-CHAIN DEHYDROGENASE/REDUCTASE FAMILY (AFU_ORTHOLOGUE AFUA_5G02870)"/>
    <property type="match status" value="1"/>
</dbReference>
<dbReference type="RefSeq" id="WP_013563116.1">
    <property type="nucleotide sequence ID" value="NC_014962.1"/>
</dbReference>
<keyword evidence="2" id="KW-0560">Oxidoreductase</keyword>
<proteinExistence type="inferred from homology"/>
<dbReference type="HOGENOM" id="CLU_010194_1_3_0"/>
<reference key="1">
    <citation type="submission" date="2010-11" db="EMBL/GenBank/DDBJ databases">
        <title>The complete sequence of chromosome of Isophaera pallida ATCC 43644.</title>
        <authorList>
            <consortium name="US DOE Joint Genome Institute (JGI-PGF)"/>
            <person name="Lucas S."/>
            <person name="Copeland A."/>
            <person name="Lapidus A."/>
            <person name="Bruce D."/>
            <person name="Goodwin L."/>
            <person name="Pitluck S."/>
            <person name="Kyrpides N."/>
            <person name="Mavromatis K."/>
            <person name="Pagani I."/>
            <person name="Ivanova N."/>
            <person name="Saunders E."/>
            <person name="Brettin T."/>
            <person name="Detter J.C."/>
            <person name="Han C."/>
            <person name="Tapia R."/>
            <person name="Land M."/>
            <person name="Hauser L."/>
            <person name="Markowitz V."/>
            <person name="Cheng J.-F."/>
            <person name="Hugenholtz P."/>
            <person name="Woyke T."/>
            <person name="Wu D."/>
            <person name="Eisen J.A."/>
        </authorList>
    </citation>
    <scope>NUCLEOTIDE SEQUENCE</scope>
    <source>
        <strain>ATCC 43644</strain>
    </source>
</reference>
<dbReference type="InterPro" id="IPR002347">
    <property type="entry name" value="SDR_fam"/>
</dbReference>
<evidence type="ECO:0000256" key="2">
    <source>
        <dbReference type="ARBA" id="ARBA00023002"/>
    </source>
</evidence>
<dbReference type="GO" id="GO:0016491">
    <property type="term" value="F:oxidoreductase activity"/>
    <property type="evidence" value="ECO:0007669"/>
    <property type="project" value="UniProtKB-KW"/>
</dbReference>
<dbReference type="AlphaFoldDB" id="E8QWE0"/>
<dbReference type="InParanoid" id="E8QWE0"/>
<dbReference type="Pfam" id="PF13561">
    <property type="entry name" value="adh_short_C2"/>
    <property type="match status" value="1"/>
</dbReference>
<evidence type="ECO:0000313" key="3">
    <source>
        <dbReference type="EMBL" id="ADV60827.1"/>
    </source>
</evidence>
<gene>
    <name evidence="3" type="ordered locus">Isop_0230</name>
</gene>
<comment type="similarity">
    <text evidence="1">Belongs to the short-chain dehydrogenases/reductases (SDR) family.</text>
</comment>
<evidence type="ECO:0000313" key="4">
    <source>
        <dbReference type="Proteomes" id="UP000008631"/>
    </source>
</evidence>
<dbReference type="PANTHER" id="PTHR43639:SF1">
    <property type="entry name" value="SHORT-CHAIN DEHYDROGENASE_REDUCTASE FAMILY PROTEIN"/>
    <property type="match status" value="1"/>
</dbReference>
<protein>
    <submittedName>
        <fullName evidence="3">Short-chain dehydrogenase/reductase SDR</fullName>
    </submittedName>
</protein>
<dbReference type="EMBL" id="CP002353">
    <property type="protein sequence ID" value="ADV60827.1"/>
    <property type="molecule type" value="Genomic_DNA"/>
</dbReference>
<evidence type="ECO:0000256" key="1">
    <source>
        <dbReference type="ARBA" id="ARBA00006484"/>
    </source>
</evidence>
<keyword evidence="4" id="KW-1185">Reference proteome</keyword>
<dbReference type="InterPro" id="IPR036291">
    <property type="entry name" value="NAD(P)-bd_dom_sf"/>
</dbReference>
<sequence>MILTDAVVLITGGRRVGAAIAHALADRGANVALTYRRSRDQAEATAVEVQRRGGRGLALPADLAQPDQAERAVAVTLERFGRLDILLNLVSDYERVAFDDLTADHLTRMVATNLNAPFYVAVAAARAIRANSPGPHGLKGKILFYGDWMTDRPEPGLLPYLTAKGALTTLTLGLAVELAPEITVNLIQPGTVLPPPNLDEDEARRILQTTPLQRFGSPEDIVAATLFLLEGTDFATGAILRVDGGRFLGSPAR</sequence>
<dbReference type="eggNOG" id="COG1028">
    <property type="taxonomic scope" value="Bacteria"/>
</dbReference>
<organism evidence="3 4">
    <name type="scientific">Isosphaera pallida (strain ATCC 43644 / DSM 9630 / IS1B)</name>
    <dbReference type="NCBI Taxonomy" id="575540"/>
    <lineage>
        <taxon>Bacteria</taxon>
        <taxon>Pseudomonadati</taxon>
        <taxon>Planctomycetota</taxon>
        <taxon>Planctomycetia</taxon>
        <taxon>Isosphaerales</taxon>
        <taxon>Isosphaeraceae</taxon>
        <taxon>Isosphaera</taxon>
    </lineage>
</organism>
<dbReference type="Gene3D" id="3.40.50.720">
    <property type="entry name" value="NAD(P)-binding Rossmann-like Domain"/>
    <property type="match status" value="1"/>
</dbReference>